<accession>A0AAW1N5L5</accession>
<name>A0AAW1N5L5_POPJA</name>
<comment type="caution">
    <text evidence="1">The sequence shown here is derived from an EMBL/GenBank/DDBJ whole genome shotgun (WGS) entry which is preliminary data.</text>
</comment>
<dbReference type="EMBL" id="JASPKY010000009">
    <property type="protein sequence ID" value="KAK9753909.1"/>
    <property type="molecule type" value="Genomic_DNA"/>
</dbReference>
<sequence length="69" mass="7649">MLYGVQFTHLPPPNIFPSLRSIASVVEDLAGEKLQPNPAPIDPKELSQGLLEAEHSIVWTKQSINVCPW</sequence>
<evidence type="ECO:0000313" key="1">
    <source>
        <dbReference type="EMBL" id="KAK9753909.1"/>
    </source>
</evidence>
<dbReference type="Proteomes" id="UP001458880">
    <property type="component" value="Unassembled WGS sequence"/>
</dbReference>
<dbReference type="AlphaFoldDB" id="A0AAW1N5L5"/>
<reference evidence="1 2" key="1">
    <citation type="journal article" date="2024" name="BMC Genomics">
        <title>De novo assembly and annotation of Popillia japonica's genome with initial clues to its potential as an invasive pest.</title>
        <authorList>
            <person name="Cucini C."/>
            <person name="Boschi S."/>
            <person name="Funari R."/>
            <person name="Cardaioli E."/>
            <person name="Iannotti N."/>
            <person name="Marturano G."/>
            <person name="Paoli F."/>
            <person name="Bruttini M."/>
            <person name="Carapelli A."/>
            <person name="Frati F."/>
            <person name="Nardi F."/>
        </authorList>
    </citation>
    <scope>NUCLEOTIDE SEQUENCE [LARGE SCALE GENOMIC DNA]</scope>
    <source>
        <strain evidence="1">DMR45628</strain>
    </source>
</reference>
<gene>
    <name evidence="1" type="ORF">QE152_g1617</name>
</gene>
<organism evidence="1 2">
    <name type="scientific">Popillia japonica</name>
    <name type="common">Japanese beetle</name>
    <dbReference type="NCBI Taxonomy" id="7064"/>
    <lineage>
        <taxon>Eukaryota</taxon>
        <taxon>Metazoa</taxon>
        <taxon>Ecdysozoa</taxon>
        <taxon>Arthropoda</taxon>
        <taxon>Hexapoda</taxon>
        <taxon>Insecta</taxon>
        <taxon>Pterygota</taxon>
        <taxon>Neoptera</taxon>
        <taxon>Endopterygota</taxon>
        <taxon>Coleoptera</taxon>
        <taxon>Polyphaga</taxon>
        <taxon>Scarabaeiformia</taxon>
        <taxon>Scarabaeidae</taxon>
        <taxon>Rutelinae</taxon>
        <taxon>Popillia</taxon>
    </lineage>
</organism>
<proteinExistence type="predicted"/>
<evidence type="ECO:0000313" key="2">
    <source>
        <dbReference type="Proteomes" id="UP001458880"/>
    </source>
</evidence>
<keyword evidence="2" id="KW-1185">Reference proteome</keyword>
<protein>
    <submittedName>
        <fullName evidence="1">Uncharacterized protein</fullName>
    </submittedName>
</protein>